<evidence type="ECO:0000313" key="4">
    <source>
        <dbReference type="Proteomes" id="UP000188320"/>
    </source>
</evidence>
<dbReference type="InterPro" id="IPR003746">
    <property type="entry name" value="DUF167"/>
</dbReference>
<dbReference type="PANTHER" id="PTHR13420">
    <property type="entry name" value="UPF0235 PROTEIN C15ORF40"/>
    <property type="match status" value="1"/>
</dbReference>
<dbReference type="EMBL" id="LSSK01000121">
    <property type="protein sequence ID" value="OMH85009.1"/>
    <property type="molecule type" value="Genomic_DNA"/>
</dbReference>
<name>A0A1R1PVQ1_ZANCU</name>
<dbReference type="SMART" id="SM01152">
    <property type="entry name" value="DUF167"/>
    <property type="match status" value="1"/>
</dbReference>
<comment type="caution">
    <text evidence="3">The sequence shown here is derived from an EMBL/GenBank/DDBJ whole genome shotgun (WGS) entry which is preliminary data.</text>
</comment>
<accession>A0A1R1PVQ1</accession>
<dbReference type="SUPFAM" id="SSF69786">
    <property type="entry name" value="YggU-like"/>
    <property type="match status" value="1"/>
</dbReference>
<evidence type="ECO:0000256" key="1">
    <source>
        <dbReference type="ARBA" id="ARBA00010364"/>
    </source>
</evidence>
<proteinExistence type="inferred from homology"/>
<evidence type="ECO:0000313" key="3">
    <source>
        <dbReference type="EMBL" id="OMH85009.1"/>
    </source>
</evidence>
<dbReference type="Pfam" id="PF02594">
    <property type="entry name" value="DUF167"/>
    <property type="match status" value="1"/>
</dbReference>
<dbReference type="InterPro" id="IPR036591">
    <property type="entry name" value="YggU-like_sf"/>
</dbReference>
<dbReference type="PANTHER" id="PTHR13420:SF7">
    <property type="entry name" value="UPF0235 PROTEIN C15ORF40"/>
    <property type="match status" value="1"/>
</dbReference>
<dbReference type="OrthoDB" id="244097at2759"/>
<dbReference type="NCBIfam" id="TIGR00251">
    <property type="entry name" value="DUF167 family protein"/>
    <property type="match status" value="1"/>
</dbReference>
<dbReference type="Proteomes" id="UP000188320">
    <property type="component" value="Unassembled WGS sequence"/>
</dbReference>
<protein>
    <submittedName>
        <fullName evidence="3">UPF0235 protein C15orf40</fullName>
    </submittedName>
</protein>
<dbReference type="GO" id="GO:0005737">
    <property type="term" value="C:cytoplasm"/>
    <property type="evidence" value="ECO:0007669"/>
    <property type="project" value="TreeGrafter"/>
</dbReference>
<keyword evidence="4" id="KW-1185">Reference proteome</keyword>
<feature type="compositionally biased region" description="Basic residues" evidence="2">
    <location>
        <begin position="1"/>
        <end position="10"/>
    </location>
</feature>
<gene>
    <name evidence="3" type="ORF">AX774_g1458</name>
</gene>
<dbReference type="HAMAP" id="MF_00634">
    <property type="entry name" value="UPF0235"/>
    <property type="match status" value="1"/>
</dbReference>
<evidence type="ECO:0000256" key="2">
    <source>
        <dbReference type="SAM" id="MobiDB-lite"/>
    </source>
</evidence>
<reference evidence="4" key="1">
    <citation type="submission" date="2017-01" db="EMBL/GenBank/DDBJ databases">
        <authorList>
            <person name="Wang Y."/>
            <person name="White M."/>
            <person name="Kvist S."/>
            <person name="Moncalvo J.-M."/>
        </authorList>
    </citation>
    <scope>NUCLEOTIDE SEQUENCE [LARGE SCALE GENOMIC DNA]</scope>
    <source>
        <strain evidence="4">COL-18-3</strain>
    </source>
</reference>
<sequence>MKKNSKHKKNDKNSTKSTTLDSSTNQPEPALPVKLFNDPKYAIFSIRVKPGAKISQVMSIDSEYINIQISAPPRDGEANKEVTDYVSEVLEIRKADIQIIQGMKAREKRLKVFLDNKDIQYYIDLLQKAAK</sequence>
<dbReference type="AlphaFoldDB" id="A0A1R1PVQ1"/>
<organism evidence="3 4">
    <name type="scientific">Zancudomyces culisetae</name>
    <name type="common">Gut fungus</name>
    <name type="synonym">Smittium culisetae</name>
    <dbReference type="NCBI Taxonomy" id="1213189"/>
    <lineage>
        <taxon>Eukaryota</taxon>
        <taxon>Fungi</taxon>
        <taxon>Fungi incertae sedis</taxon>
        <taxon>Zoopagomycota</taxon>
        <taxon>Kickxellomycotina</taxon>
        <taxon>Harpellomycetes</taxon>
        <taxon>Harpellales</taxon>
        <taxon>Legeriomycetaceae</taxon>
        <taxon>Zancudomyces</taxon>
    </lineage>
</organism>
<dbReference type="Gene3D" id="3.30.1200.10">
    <property type="entry name" value="YggU-like"/>
    <property type="match status" value="1"/>
</dbReference>
<feature type="region of interest" description="Disordered" evidence="2">
    <location>
        <begin position="1"/>
        <end position="32"/>
    </location>
</feature>
<comment type="similarity">
    <text evidence="1">Belongs to the UPF0235 family.</text>
</comment>